<organism evidence="9 10">
    <name type="scientific">Perilla frutescens var. hirtella</name>
    <name type="common">Perilla citriodora</name>
    <name type="synonym">Perilla setoyensis</name>
    <dbReference type="NCBI Taxonomy" id="608512"/>
    <lineage>
        <taxon>Eukaryota</taxon>
        <taxon>Viridiplantae</taxon>
        <taxon>Streptophyta</taxon>
        <taxon>Embryophyta</taxon>
        <taxon>Tracheophyta</taxon>
        <taxon>Spermatophyta</taxon>
        <taxon>Magnoliopsida</taxon>
        <taxon>eudicotyledons</taxon>
        <taxon>Gunneridae</taxon>
        <taxon>Pentapetalae</taxon>
        <taxon>asterids</taxon>
        <taxon>lamiids</taxon>
        <taxon>Lamiales</taxon>
        <taxon>Lamiaceae</taxon>
        <taxon>Nepetoideae</taxon>
        <taxon>Elsholtzieae</taxon>
        <taxon>Perilla</taxon>
    </lineage>
</organism>
<keyword evidence="5" id="KW-0812">Transmembrane</keyword>
<dbReference type="EMBL" id="SDAM02000020">
    <property type="protein sequence ID" value="KAH6836447.1"/>
    <property type="molecule type" value="Genomic_DNA"/>
</dbReference>
<dbReference type="Pfam" id="PF08276">
    <property type="entry name" value="PAN_2"/>
    <property type="match status" value="1"/>
</dbReference>
<gene>
    <name evidence="9" type="ORF">C2S53_016506</name>
</gene>
<sequence length="602" mass="66758">MDHQQCLCAALCILTVFEICTGADTLSANQTLADGEVLISPGLTFELGFFSPGSSATRFLGIRYRATPDVVVWVANRERPITSSPGVLALAKNGTLVLNTTQSSNIWSPNITKAASSPVLQLLDSGNLVIIDKATTDSSWRESYIWQSFDHPGDTLLPGMKMVHDPETGEDKHLTSWRSADDPSIGEFSYRIENQGLSQAIIVKGVEKVYRAIFWDGHFPGFPAAPYKVWKTGVQIKGGRLVSIFQPFNDSVKTRIMMNYSGSTQRYVMNEREDGWILMITGPRDLCDSYGLCGRNGVCKINKTPVCECLRGFKPTSVEEWGNFNWSSGCTRNLTLDCQKEDGFLRVEGLKFPDSLNFQLNTSMSIGECRNECLKKCTCSAYADPFFKNETSCLMWFGDLIDTREQTIEPGGGPNIYIRVPVSEIETNWKERRKGHTKTKIIIIAAASSFGMLILGLSFGGLLLTMRSKRQVIIWPSQGILSAEQVIAVKRMSKTSGQGPEEFKSEENRELEMMDPCCKSSYVEPQVKRCIQIGLLCVQNAANERPMMPSVVMMLSTEDTVLPQPNKPGFFLQSSSSFSKRNTSGNEMSSSATITMSDVEAR</sequence>
<dbReference type="CDD" id="cd00028">
    <property type="entry name" value="B_lectin"/>
    <property type="match status" value="1"/>
</dbReference>
<dbReference type="PANTHER" id="PTHR32444:SF118">
    <property type="entry name" value="OS09G0551150 PROTEIN"/>
    <property type="match status" value="1"/>
</dbReference>
<protein>
    <submittedName>
        <fullName evidence="9">Uncharacterized protein</fullName>
    </submittedName>
</protein>
<dbReference type="InterPro" id="IPR003609">
    <property type="entry name" value="Pan_app"/>
</dbReference>
<dbReference type="AlphaFoldDB" id="A0AAD4JM93"/>
<evidence type="ECO:0000259" key="8">
    <source>
        <dbReference type="PROSITE" id="PS50948"/>
    </source>
</evidence>
<dbReference type="SUPFAM" id="SSF51110">
    <property type="entry name" value="alpha-D-mannose-specific plant lectins"/>
    <property type="match status" value="1"/>
</dbReference>
<evidence type="ECO:0000256" key="6">
    <source>
        <dbReference type="SAM" id="SignalP"/>
    </source>
</evidence>
<dbReference type="Gene3D" id="2.90.10.10">
    <property type="entry name" value="Bulb-type lectin domain"/>
    <property type="match status" value="1"/>
</dbReference>
<dbReference type="PROSITE" id="PS50948">
    <property type="entry name" value="PAN"/>
    <property type="match status" value="1"/>
</dbReference>
<dbReference type="Pfam" id="PF00954">
    <property type="entry name" value="S_locus_glycop"/>
    <property type="match status" value="1"/>
</dbReference>
<dbReference type="FunFam" id="2.90.10.10:FF:000005">
    <property type="entry name" value="G-type lectin S-receptor-like serine/threonine-protein kinase"/>
    <property type="match status" value="1"/>
</dbReference>
<dbReference type="InterPro" id="IPR036426">
    <property type="entry name" value="Bulb-type_lectin_dom_sf"/>
</dbReference>
<dbReference type="CDD" id="cd01098">
    <property type="entry name" value="PAN_AP_plant"/>
    <property type="match status" value="1"/>
</dbReference>
<evidence type="ECO:0000256" key="2">
    <source>
        <dbReference type="ARBA" id="ARBA00023157"/>
    </source>
</evidence>
<evidence type="ECO:0000313" key="9">
    <source>
        <dbReference type="EMBL" id="KAH6836447.1"/>
    </source>
</evidence>
<feature type="signal peptide" evidence="6">
    <location>
        <begin position="1"/>
        <end position="22"/>
    </location>
</feature>
<evidence type="ECO:0000256" key="1">
    <source>
        <dbReference type="ARBA" id="ARBA00022729"/>
    </source>
</evidence>
<dbReference type="PROSITE" id="PS50927">
    <property type="entry name" value="BULB_LECTIN"/>
    <property type="match status" value="1"/>
</dbReference>
<feature type="transmembrane region" description="Helical" evidence="5">
    <location>
        <begin position="441"/>
        <end position="464"/>
    </location>
</feature>
<dbReference type="PANTHER" id="PTHR32444">
    <property type="entry name" value="BULB-TYPE LECTIN DOMAIN-CONTAINING PROTEIN"/>
    <property type="match status" value="1"/>
</dbReference>
<dbReference type="SMART" id="SM00108">
    <property type="entry name" value="B_lectin"/>
    <property type="match status" value="1"/>
</dbReference>
<feature type="region of interest" description="Disordered" evidence="4">
    <location>
        <begin position="573"/>
        <end position="602"/>
    </location>
</feature>
<keyword evidence="2" id="KW-1015">Disulfide bond</keyword>
<evidence type="ECO:0000313" key="10">
    <source>
        <dbReference type="Proteomes" id="UP001190926"/>
    </source>
</evidence>
<dbReference type="SMART" id="SM00473">
    <property type="entry name" value="PAN_AP"/>
    <property type="match status" value="1"/>
</dbReference>
<keyword evidence="10" id="KW-1185">Reference proteome</keyword>
<dbReference type="InterPro" id="IPR000858">
    <property type="entry name" value="S_locus_glycoprot_dom"/>
</dbReference>
<keyword evidence="5" id="KW-0472">Membrane</keyword>
<comment type="caution">
    <text evidence="9">The sequence shown here is derived from an EMBL/GenBank/DDBJ whole genome shotgun (WGS) entry which is preliminary data.</text>
</comment>
<evidence type="ECO:0000256" key="4">
    <source>
        <dbReference type="SAM" id="MobiDB-lite"/>
    </source>
</evidence>
<keyword evidence="3" id="KW-0325">Glycoprotein</keyword>
<evidence type="ECO:0000259" key="7">
    <source>
        <dbReference type="PROSITE" id="PS50927"/>
    </source>
</evidence>
<dbReference type="Pfam" id="PF01453">
    <property type="entry name" value="B_lectin"/>
    <property type="match status" value="1"/>
</dbReference>
<reference evidence="9 10" key="1">
    <citation type="journal article" date="2021" name="Nat. Commun.">
        <title>Incipient diploidization of the medicinal plant Perilla within 10,000 years.</title>
        <authorList>
            <person name="Zhang Y."/>
            <person name="Shen Q."/>
            <person name="Leng L."/>
            <person name="Zhang D."/>
            <person name="Chen S."/>
            <person name="Shi Y."/>
            <person name="Ning Z."/>
            <person name="Chen S."/>
        </authorList>
    </citation>
    <scope>NUCLEOTIDE SEQUENCE [LARGE SCALE GENOMIC DNA]</scope>
    <source>
        <strain evidence="10">cv. PC099</strain>
    </source>
</reference>
<accession>A0AAD4JM93</accession>
<name>A0AAD4JM93_PERFH</name>
<proteinExistence type="predicted"/>
<keyword evidence="5" id="KW-1133">Transmembrane helix</keyword>
<feature type="compositionally biased region" description="Polar residues" evidence="4">
    <location>
        <begin position="573"/>
        <end position="596"/>
    </location>
</feature>
<evidence type="ECO:0000256" key="3">
    <source>
        <dbReference type="ARBA" id="ARBA00023180"/>
    </source>
</evidence>
<dbReference type="InterPro" id="IPR001480">
    <property type="entry name" value="Bulb-type_lectin_dom"/>
</dbReference>
<keyword evidence="1 6" id="KW-0732">Signal</keyword>
<dbReference type="Proteomes" id="UP001190926">
    <property type="component" value="Unassembled WGS sequence"/>
</dbReference>
<dbReference type="GO" id="GO:0048544">
    <property type="term" value="P:recognition of pollen"/>
    <property type="evidence" value="ECO:0007669"/>
    <property type="project" value="InterPro"/>
</dbReference>
<evidence type="ECO:0000256" key="5">
    <source>
        <dbReference type="SAM" id="Phobius"/>
    </source>
</evidence>
<feature type="domain" description="Bulb-type lectin" evidence="7">
    <location>
        <begin position="23"/>
        <end position="143"/>
    </location>
</feature>
<feature type="chain" id="PRO_5042225738" evidence="6">
    <location>
        <begin position="23"/>
        <end position="602"/>
    </location>
</feature>
<feature type="domain" description="Apple" evidence="8">
    <location>
        <begin position="338"/>
        <end position="421"/>
    </location>
</feature>